<reference evidence="1" key="1">
    <citation type="submission" date="2019-12" db="EMBL/GenBank/DDBJ databases">
        <title>Genome sequencing and annotation of Brassica cretica.</title>
        <authorList>
            <person name="Studholme D.J."/>
            <person name="Sarris P.F."/>
        </authorList>
    </citation>
    <scope>NUCLEOTIDE SEQUENCE</scope>
    <source>
        <strain evidence="1">PFS-001/15</strain>
        <tissue evidence="1">Leaf</tissue>
    </source>
</reference>
<name>A0A8S9HLN0_BRACR</name>
<evidence type="ECO:0000313" key="2">
    <source>
        <dbReference type="Proteomes" id="UP000712281"/>
    </source>
</evidence>
<evidence type="ECO:0000313" key="1">
    <source>
        <dbReference type="EMBL" id="KAF2557242.1"/>
    </source>
</evidence>
<sequence length="65" mass="7259">MVTVVGVTVVGVERSLTGKASMFLNCLYRPTTVRPKGIYERPHKTPLIRYGHIIPTPTYVAEKSK</sequence>
<comment type="caution">
    <text evidence="1">The sequence shown here is derived from an EMBL/GenBank/DDBJ whole genome shotgun (WGS) entry which is preliminary data.</text>
</comment>
<protein>
    <submittedName>
        <fullName evidence="1">Uncharacterized protein</fullName>
    </submittedName>
</protein>
<dbReference type="Proteomes" id="UP000712281">
    <property type="component" value="Unassembled WGS sequence"/>
</dbReference>
<dbReference type="AlphaFoldDB" id="A0A8S9HLN0"/>
<dbReference type="EMBL" id="QGKW02001940">
    <property type="protein sequence ID" value="KAF2557242.1"/>
    <property type="molecule type" value="Genomic_DNA"/>
</dbReference>
<gene>
    <name evidence="1" type="ORF">F2Q68_00014348</name>
</gene>
<accession>A0A8S9HLN0</accession>
<proteinExistence type="predicted"/>
<organism evidence="1 2">
    <name type="scientific">Brassica cretica</name>
    <name type="common">Mustard</name>
    <dbReference type="NCBI Taxonomy" id="69181"/>
    <lineage>
        <taxon>Eukaryota</taxon>
        <taxon>Viridiplantae</taxon>
        <taxon>Streptophyta</taxon>
        <taxon>Embryophyta</taxon>
        <taxon>Tracheophyta</taxon>
        <taxon>Spermatophyta</taxon>
        <taxon>Magnoliopsida</taxon>
        <taxon>eudicotyledons</taxon>
        <taxon>Gunneridae</taxon>
        <taxon>Pentapetalae</taxon>
        <taxon>rosids</taxon>
        <taxon>malvids</taxon>
        <taxon>Brassicales</taxon>
        <taxon>Brassicaceae</taxon>
        <taxon>Brassiceae</taxon>
        <taxon>Brassica</taxon>
    </lineage>
</organism>